<accession>A0A151GAM1</accession>
<protein>
    <submittedName>
        <fullName evidence="1">Uncharacterized protein</fullName>
    </submittedName>
</protein>
<dbReference type="EMBL" id="LAYC01000003">
    <property type="protein sequence ID" value="KYK54125.1"/>
    <property type="molecule type" value="Genomic_DNA"/>
</dbReference>
<evidence type="ECO:0000313" key="2">
    <source>
        <dbReference type="Proteomes" id="UP000076580"/>
    </source>
</evidence>
<name>A0A151GAM1_DRECN</name>
<dbReference type="GeneID" id="63718725"/>
<comment type="caution">
    <text evidence="1">The sequence shown here is derived from an EMBL/GenBank/DDBJ whole genome shotgun (WGS) entry which is preliminary data.</text>
</comment>
<dbReference type="InParanoid" id="A0A151GAM1"/>
<gene>
    <name evidence="1" type="ORF">DCS_06082</name>
</gene>
<evidence type="ECO:0000313" key="1">
    <source>
        <dbReference type="EMBL" id="KYK54125.1"/>
    </source>
</evidence>
<organism evidence="1 2">
    <name type="scientific">Drechmeria coniospora</name>
    <name type="common">Nematophagous fungus</name>
    <name type="synonym">Meria coniospora</name>
    <dbReference type="NCBI Taxonomy" id="98403"/>
    <lineage>
        <taxon>Eukaryota</taxon>
        <taxon>Fungi</taxon>
        <taxon>Dikarya</taxon>
        <taxon>Ascomycota</taxon>
        <taxon>Pezizomycotina</taxon>
        <taxon>Sordariomycetes</taxon>
        <taxon>Hypocreomycetidae</taxon>
        <taxon>Hypocreales</taxon>
        <taxon>Ophiocordycipitaceae</taxon>
        <taxon>Drechmeria</taxon>
    </lineage>
</organism>
<reference evidence="1 2" key="1">
    <citation type="journal article" date="2016" name="Sci. Rep.">
        <title>Insights into Adaptations to a Near-Obligate Nematode Endoparasitic Lifestyle from the Finished Genome of Drechmeria coniospora.</title>
        <authorList>
            <person name="Zhang L."/>
            <person name="Zhou Z."/>
            <person name="Guo Q."/>
            <person name="Fokkens L."/>
            <person name="Miskei M."/>
            <person name="Pocsi I."/>
            <person name="Zhang W."/>
            <person name="Chen M."/>
            <person name="Wang L."/>
            <person name="Sun Y."/>
            <person name="Donzelli B.G."/>
            <person name="Gibson D.M."/>
            <person name="Nelson D.R."/>
            <person name="Luo J.G."/>
            <person name="Rep M."/>
            <person name="Liu H."/>
            <person name="Yang S."/>
            <person name="Wang J."/>
            <person name="Krasnoff S.B."/>
            <person name="Xu Y."/>
            <person name="Molnar I."/>
            <person name="Lin M."/>
        </authorList>
    </citation>
    <scope>NUCLEOTIDE SEQUENCE [LARGE SCALE GENOMIC DNA]</scope>
    <source>
        <strain evidence="1 2">ARSEF 6962</strain>
    </source>
</reference>
<dbReference type="RefSeq" id="XP_040653477.1">
    <property type="nucleotide sequence ID" value="XM_040803373.1"/>
</dbReference>
<sequence>MEEQGPSLAKQVDLSRNLEAEYALQRKFCVIPCLTSARIRNLLEDVAREQLMRDVETFAEYRCLQEHVDVLKKGAVVAQRAAAIYLALYRPCLTVPSMPTFSLKASPCCADVTYPHVDDVLALAICCIVCIA</sequence>
<dbReference type="STRING" id="98403.A0A151GAM1"/>
<proteinExistence type="predicted"/>
<dbReference type="AlphaFoldDB" id="A0A151GAM1"/>
<keyword evidence="2" id="KW-1185">Reference proteome</keyword>
<dbReference type="Proteomes" id="UP000076580">
    <property type="component" value="Chromosome 03"/>
</dbReference>